<dbReference type="OrthoDB" id="426718at2759"/>
<reference evidence="2 3" key="1">
    <citation type="journal article" date="2018" name="IMA Fungus">
        <title>IMA Genome-F 9: Draft genome sequence of Annulohypoxylon stygium, Aspergillus mulundensis, Berkeleyomyces basicola (syn. Thielaviopsis basicola), Ceratocystis smalleyi, two Cercospora beticola strains, Coleophoma cylindrospora, Fusarium fracticaudum, Phialophora cf. hyalina, and Morchella septimelata.</title>
        <authorList>
            <person name="Wingfield B.D."/>
            <person name="Bills G.F."/>
            <person name="Dong Y."/>
            <person name="Huang W."/>
            <person name="Nel W.J."/>
            <person name="Swalarsk-Parry B.S."/>
            <person name="Vaghefi N."/>
            <person name="Wilken P.M."/>
            <person name="An Z."/>
            <person name="de Beer Z.W."/>
            <person name="De Vos L."/>
            <person name="Chen L."/>
            <person name="Duong T.A."/>
            <person name="Gao Y."/>
            <person name="Hammerbacher A."/>
            <person name="Kikkert J.R."/>
            <person name="Li Y."/>
            <person name="Li H."/>
            <person name="Li K."/>
            <person name="Li Q."/>
            <person name="Liu X."/>
            <person name="Ma X."/>
            <person name="Naidoo K."/>
            <person name="Pethybridge S.J."/>
            <person name="Sun J."/>
            <person name="Steenkamp E.T."/>
            <person name="van der Nest M.A."/>
            <person name="van Wyk S."/>
            <person name="Wingfield M.J."/>
            <person name="Xiong C."/>
            <person name="Yue Q."/>
            <person name="Zhang X."/>
        </authorList>
    </citation>
    <scope>NUCLEOTIDE SEQUENCE [LARGE SCALE GENOMIC DNA]</scope>
    <source>
        <strain evidence="2 3">BP 5553</strain>
    </source>
</reference>
<keyword evidence="3" id="KW-1185">Reference proteome</keyword>
<protein>
    <submittedName>
        <fullName evidence="2">Uncharacterized protein</fullName>
    </submittedName>
</protein>
<evidence type="ECO:0000313" key="3">
    <source>
        <dbReference type="Proteomes" id="UP000254866"/>
    </source>
</evidence>
<evidence type="ECO:0000256" key="1">
    <source>
        <dbReference type="SAM" id="Phobius"/>
    </source>
</evidence>
<dbReference type="GeneID" id="43601052"/>
<comment type="caution">
    <text evidence="2">The sequence shown here is derived from an EMBL/GenBank/DDBJ whole genome shotgun (WGS) entry which is preliminary data.</text>
</comment>
<keyword evidence="1" id="KW-1133">Transmembrane helix</keyword>
<dbReference type="RefSeq" id="XP_031867117.1">
    <property type="nucleotide sequence ID" value="XM_032016826.1"/>
</dbReference>
<evidence type="ECO:0000313" key="2">
    <source>
        <dbReference type="EMBL" id="RDL33835.1"/>
    </source>
</evidence>
<dbReference type="InterPro" id="IPR021838">
    <property type="entry name" value="DUF3431"/>
</dbReference>
<proteinExistence type="predicted"/>
<dbReference type="AlphaFoldDB" id="A0A370TG15"/>
<dbReference type="Proteomes" id="UP000254866">
    <property type="component" value="Unassembled WGS sequence"/>
</dbReference>
<accession>A0A370TG15</accession>
<sequence length="158" mass="17666">MPKSGGVQRLISFTYKPLLAALVISILLRWTDDSKDRKLPNPHPHLSRSLVVASTTSSNLTWLAPALAKSHWTPKVYVTDSANTPLTVPVNKGNEAMTYLTYIIDNYDALPDIIFFHHDHSQDWHQLFSSAYELAISICSPYRNTDTLARVACPAAKM</sequence>
<name>A0A370TG15_9HELO</name>
<gene>
    <name evidence="2" type="ORF">BP5553_08203</name>
</gene>
<keyword evidence="1" id="KW-0812">Transmembrane</keyword>
<keyword evidence="1" id="KW-0472">Membrane</keyword>
<feature type="transmembrane region" description="Helical" evidence="1">
    <location>
        <begin position="12"/>
        <end position="30"/>
    </location>
</feature>
<dbReference type="Pfam" id="PF11913">
    <property type="entry name" value="DUF3431"/>
    <property type="match status" value="1"/>
</dbReference>
<dbReference type="PANTHER" id="PTHR37490:SF2">
    <property type="match status" value="1"/>
</dbReference>
<organism evidence="2 3">
    <name type="scientific">Venustampulla echinocandica</name>
    <dbReference type="NCBI Taxonomy" id="2656787"/>
    <lineage>
        <taxon>Eukaryota</taxon>
        <taxon>Fungi</taxon>
        <taxon>Dikarya</taxon>
        <taxon>Ascomycota</taxon>
        <taxon>Pezizomycotina</taxon>
        <taxon>Leotiomycetes</taxon>
        <taxon>Helotiales</taxon>
        <taxon>Pleuroascaceae</taxon>
        <taxon>Venustampulla</taxon>
    </lineage>
</organism>
<dbReference type="PANTHER" id="PTHR37490">
    <property type="entry name" value="EXPRESSED PROTEIN"/>
    <property type="match status" value="1"/>
</dbReference>
<dbReference type="EMBL" id="NPIC01000008">
    <property type="protein sequence ID" value="RDL33835.1"/>
    <property type="molecule type" value="Genomic_DNA"/>
</dbReference>